<dbReference type="PROSITE" id="PS50297">
    <property type="entry name" value="ANK_REP_REGION"/>
    <property type="match status" value="1"/>
</dbReference>
<keyword evidence="1" id="KW-0040">ANK repeat</keyword>
<dbReference type="InterPro" id="IPR036770">
    <property type="entry name" value="Ankyrin_rpt-contain_sf"/>
</dbReference>
<dbReference type="InterPro" id="IPR002110">
    <property type="entry name" value="Ankyrin_rpt"/>
</dbReference>
<accession>A0AAV6Z077</accession>
<dbReference type="Gene3D" id="1.25.40.20">
    <property type="entry name" value="Ankyrin repeat-containing domain"/>
    <property type="match status" value="1"/>
</dbReference>
<gene>
    <name evidence="2" type="ORF">GDO81_018759</name>
</gene>
<dbReference type="Proteomes" id="UP000824782">
    <property type="component" value="Unassembled WGS sequence"/>
</dbReference>
<dbReference type="EMBL" id="WNYA01009584">
    <property type="protein sequence ID" value="KAG8540695.1"/>
    <property type="molecule type" value="Genomic_DNA"/>
</dbReference>
<dbReference type="AlphaFoldDB" id="A0AAV6Z077"/>
<comment type="caution">
    <text evidence="2">The sequence shown here is derived from an EMBL/GenBank/DDBJ whole genome shotgun (WGS) entry which is preliminary data.</text>
</comment>
<feature type="repeat" description="ANK" evidence="1">
    <location>
        <begin position="72"/>
        <end position="104"/>
    </location>
</feature>
<evidence type="ECO:0000313" key="2">
    <source>
        <dbReference type="EMBL" id="KAG8540695.1"/>
    </source>
</evidence>
<dbReference type="PROSITE" id="PS50088">
    <property type="entry name" value="ANK_REPEAT"/>
    <property type="match status" value="1"/>
</dbReference>
<organism evidence="2 3">
    <name type="scientific">Engystomops pustulosus</name>
    <name type="common">Tungara frog</name>
    <name type="synonym">Physalaemus pustulosus</name>
    <dbReference type="NCBI Taxonomy" id="76066"/>
    <lineage>
        <taxon>Eukaryota</taxon>
        <taxon>Metazoa</taxon>
        <taxon>Chordata</taxon>
        <taxon>Craniata</taxon>
        <taxon>Vertebrata</taxon>
        <taxon>Euteleostomi</taxon>
        <taxon>Amphibia</taxon>
        <taxon>Batrachia</taxon>
        <taxon>Anura</taxon>
        <taxon>Neobatrachia</taxon>
        <taxon>Hyloidea</taxon>
        <taxon>Leptodactylidae</taxon>
        <taxon>Leiuperinae</taxon>
        <taxon>Engystomops</taxon>
    </lineage>
</organism>
<proteinExistence type="predicted"/>
<reference evidence="2" key="1">
    <citation type="thesis" date="2020" institute="ProQuest LLC" country="789 East Eisenhower Parkway, Ann Arbor, MI, USA">
        <title>Comparative Genomics and Chromosome Evolution.</title>
        <authorList>
            <person name="Mudd A.B."/>
        </authorList>
    </citation>
    <scope>NUCLEOTIDE SEQUENCE</scope>
    <source>
        <strain evidence="2">237g6f4</strain>
        <tissue evidence="2">Blood</tissue>
    </source>
</reference>
<dbReference type="Pfam" id="PF12796">
    <property type="entry name" value="Ank_2"/>
    <property type="match status" value="1"/>
</dbReference>
<keyword evidence="3" id="KW-1185">Reference proteome</keyword>
<protein>
    <submittedName>
        <fullName evidence="2">Uncharacterized protein</fullName>
    </submittedName>
</protein>
<name>A0AAV6Z077_ENGPU</name>
<dbReference type="SUPFAM" id="SSF48403">
    <property type="entry name" value="Ankyrin repeat"/>
    <property type="match status" value="1"/>
</dbReference>
<dbReference type="SMART" id="SM00248">
    <property type="entry name" value="ANK"/>
    <property type="match status" value="2"/>
</dbReference>
<evidence type="ECO:0000313" key="3">
    <source>
        <dbReference type="Proteomes" id="UP000824782"/>
    </source>
</evidence>
<evidence type="ECO:0000256" key="1">
    <source>
        <dbReference type="PROSITE-ProRule" id="PRU00023"/>
    </source>
</evidence>
<sequence>MPPEEDCDLVDDPQSCPLHCDLRQELMTMDGAAHNGELILPFPEAAAKGDVEEVIRSLRIDPTLINTHHPETGNTALIAAAEENRSEVIALLLEHGADVTASNFANQTAAHVANDGVRAQLLSAVTRTSFPELSMMQGDLERVKYLQSIGHGHYLHNRNGQGLTPAMLLLRDVDLFDNLQTTGSDYQTVAVLQELLRHHVDTDLLDTITNVSDMTSPLRRQLMDALETPETDAHDDASCDLCLNTKPPLCVAPPAIQNQSSEEAVFVFFQLLQNYNSQHAPTVCKIILEDVNFCNTKHDLRLDVALFLEDGKDLVADSLQGGVQV</sequence>